<dbReference type="Pfam" id="PF02627">
    <property type="entry name" value="CMD"/>
    <property type="match status" value="1"/>
</dbReference>
<evidence type="ECO:0000313" key="2">
    <source>
        <dbReference type="EMBL" id="MBB4679605.1"/>
    </source>
</evidence>
<name>A0A7W7CEG0_9PSEU</name>
<dbReference type="InterPro" id="IPR003779">
    <property type="entry name" value="CMD-like"/>
</dbReference>
<evidence type="ECO:0000259" key="1">
    <source>
        <dbReference type="Pfam" id="PF02627"/>
    </source>
</evidence>
<dbReference type="PANTHER" id="PTHR34846">
    <property type="entry name" value="4-CARBOXYMUCONOLACTONE DECARBOXYLASE FAMILY PROTEIN (AFU_ORTHOLOGUE AFUA_6G11590)"/>
    <property type="match status" value="1"/>
</dbReference>
<organism evidence="2 3">
    <name type="scientific">Crossiella cryophila</name>
    <dbReference type="NCBI Taxonomy" id="43355"/>
    <lineage>
        <taxon>Bacteria</taxon>
        <taxon>Bacillati</taxon>
        <taxon>Actinomycetota</taxon>
        <taxon>Actinomycetes</taxon>
        <taxon>Pseudonocardiales</taxon>
        <taxon>Pseudonocardiaceae</taxon>
        <taxon>Crossiella</taxon>
    </lineage>
</organism>
<keyword evidence="3" id="KW-1185">Reference proteome</keyword>
<dbReference type="AlphaFoldDB" id="A0A7W7CEG0"/>
<keyword evidence="2" id="KW-0575">Peroxidase</keyword>
<dbReference type="GO" id="GO:0051920">
    <property type="term" value="F:peroxiredoxin activity"/>
    <property type="evidence" value="ECO:0007669"/>
    <property type="project" value="InterPro"/>
</dbReference>
<dbReference type="RefSeq" id="WP_185005331.1">
    <property type="nucleotide sequence ID" value="NZ_BAAAUI010000001.1"/>
</dbReference>
<dbReference type="Gene3D" id="1.20.1290.10">
    <property type="entry name" value="AhpD-like"/>
    <property type="match status" value="1"/>
</dbReference>
<proteinExistence type="predicted"/>
<comment type="caution">
    <text evidence="2">The sequence shown here is derived from an EMBL/GenBank/DDBJ whole genome shotgun (WGS) entry which is preliminary data.</text>
</comment>
<dbReference type="InterPro" id="IPR029032">
    <property type="entry name" value="AhpD-like"/>
</dbReference>
<feature type="domain" description="Carboxymuconolactone decarboxylase-like" evidence="1">
    <location>
        <begin position="6"/>
        <end position="83"/>
    </location>
</feature>
<gene>
    <name evidence="2" type="ORF">HNR67_005723</name>
</gene>
<evidence type="ECO:0000313" key="3">
    <source>
        <dbReference type="Proteomes" id="UP000533598"/>
    </source>
</evidence>
<dbReference type="SUPFAM" id="SSF69118">
    <property type="entry name" value="AhpD-like"/>
    <property type="match status" value="1"/>
</dbReference>
<dbReference type="PANTHER" id="PTHR34846:SF5">
    <property type="entry name" value="CARBOXYMUCONOLACTONE DECARBOXYLASE-LIKE DOMAIN-CONTAINING PROTEIN"/>
    <property type="match status" value="1"/>
</dbReference>
<keyword evidence="2" id="KW-0560">Oxidoreductase</keyword>
<dbReference type="EMBL" id="JACHMH010000001">
    <property type="protein sequence ID" value="MBB4679605.1"/>
    <property type="molecule type" value="Genomic_DNA"/>
</dbReference>
<sequence length="147" mass="15614">MCGHAPEMLSGLIDFGLAALRELDLGARNRELVALAVADATDCPYQRIQHLPLARAAGLTEAEIAAPDTVPRPAAADTVLLAATRELLTEATVLPGTMTALQVFFSDREIVEAILLVGYFRKLAGILNAVEIELDPQGELLVVAGVR</sequence>
<reference evidence="2 3" key="1">
    <citation type="submission" date="2020-08" db="EMBL/GenBank/DDBJ databases">
        <title>Sequencing the genomes of 1000 actinobacteria strains.</title>
        <authorList>
            <person name="Klenk H.-P."/>
        </authorList>
    </citation>
    <scope>NUCLEOTIDE SEQUENCE [LARGE SCALE GENOMIC DNA]</scope>
    <source>
        <strain evidence="2 3">DSM 44230</strain>
    </source>
</reference>
<dbReference type="Proteomes" id="UP000533598">
    <property type="component" value="Unassembled WGS sequence"/>
</dbReference>
<accession>A0A7W7CEG0</accession>
<protein>
    <submittedName>
        <fullName evidence="2">AhpD family alkylhydroperoxidase</fullName>
    </submittedName>
</protein>